<evidence type="ECO:0000256" key="5">
    <source>
        <dbReference type="ARBA" id="ARBA00007317"/>
    </source>
</evidence>
<dbReference type="FunFam" id="2.40.50.100:FF:000033">
    <property type="entry name" value="Dihydrolipoyllysine-residue succinyltransferase component of 2-oxoglutarate dehydrogenase complex, mitochondrial"/>
    <property type="match status" value="1"/>
</dbReference>
<dbReference type="PROSITE" id="PS00189">
    <property type="entry name" value="LIPOYL"/>
    <property type="match status" value="1"/>
</dbReference>
<evidence type="ECO:0000256" key="12">
    <source>
        <dbReference type="ARBA" id="ARBA00023128"/>
    </source>
</evidence>
<keyword evidence="12" id="KW-0496">Mitochondrion</keyword>
<dbReference type="InterPro" id="IPR006255">
    <property type="entry name" value="SucB"/>
</dbReference>
<comment type="similarity">
    <text evidence="5">Belongs to the 2-oxoacid dehydrogenase family.</text>
</comment>
<dbReference type="Ensembl" id="ENSOTST00005034134.2">
    <property type="protein sequence ID" value="ENSOTSP00005031528.2"/>
    <property type="gene ID" value="ENSOTSG00005013692.2"/>
</dbReference>
<dbReference type="GO" id="GO:0045252">
    <property type="term" value="C:oxoglutarate dehydrogenase complex"/>
    <property type="evidence" value="ECO:0007669"/>
    <property type="project" value="InterPro"/>
</dbReference>
<evidence type="ECO:0000256" key="7">
    <source>
        <dbReference type="ARBA" id="ARBA00020294"/>
    </source>
</evidence>
<evidence type="ECO:0000256" key="17">
    <source>
        <dbReference type="ARBA" id="ARBA00032406"/>
    </source>
</evidence>
<evidence type="ECO:0000256" key="11">
    <source>
        <dbReference type="ARBA" id="ARBA00022946"/>
    </source>
</evidence>
<dbReference type="Gene3D" id="3.30.559.10">
    <property type="entry name" value="Chloramphenicol acetyltransferase-like domain"/>
    <property type="match status" value="1"/>
</dbReference>
<comment type="function">
    <text evidence="18">Dihydrolipoamide succinyltransferase (E2) component of the 2-oxoglutarate dehydrogenase complex. The 2-oxoglutarate dehydrogenase complex catalyzes the overall conversion of 2-oxoglutarate to succinyl-CoA and CO(2). The 2-oxoglutarate dehydrogenase complex is mainly active in the mitochondrion. A fraction of the 2-oxoglutarate dehydrogenase complex also localizes in the nucleus and is required for lysine succinylation of histones: associates with KAT2A on chromatin and provides succinyl-CoA to histone succinyltransferase KAT2A.</text>
</comment>
<evidence type="ECO:0000256" key="18">
    <source>
        <dbReference type="ARBA" id="ARBA00046046"/>
    </source>
</evidence>
<reference evidence="20" key="2">
    <citation type="submission" date="2025-09" db="UniProtKB">
        <authorList>
            <consortium name="Ensembl"/>
        </authorList>
    </citation>
    <scope>IDENTIFICATION</scope>
</reference>
<protein>
    <recommendedName>
        <fullName evidence="7">Dihydrolipoyllysine-residue succinyltransferase component of 2-oxoglutarate dehydrogenase complex, mitochondrial</fullName>
        <ecNumber evidence="6">2.3.1.61</ecNumber>
    </recommendedName>
    <alternativeName>
        <fullName evidence="17">2-oxoglutarate dehydrogenase complex component E2</fullName>
    </alternativeName>
    <alternativeName>
        <fullName evidence="15">Dihydrolipoamide succinyltransferase component of 2-oxoglutarate dehydrogenase complex</fullName>
    </alternativeName>
    <alternativeName>
        <fullName evidence="16">E2K</fullName>
    </alternativeName>
</protein>
<name>A0A8C8FBC3_ONCTS</name>
<dbReference type="InterPro" id="IPR023213">
    <property type="entry name" value="CAT-like_dom_sf"/>
</dbReference>
<keyword evidence="14" id="KW-0012">Acyltransferase</keyword>
<dbReference type="Pfam" id="PF00364">
    <property type="entry name" value="Biotin_lipoyl"/>
    <property type="match status" value="1"/>
</dbReference>
<dbReference type="UniPathway" id="UPA00868">
    <property type="reaction ID" value="UER00840"/>
</dbReference>
<dbReference type="EC" id="2.3.1.61" evidence="6"/>
<evidence type="ECO:0000256" key="13">
    <source>
        <dbReference type="ARBA" id="ARBA00023242"/>
    </source>
</evidence>
<feature type="domain" description="Lipoyl-binding" evidence="19">
    <location>
        <begin position="33"/>
        <end position="107"/>
    </location>
</feature>
<keyword evidence="11" id="KW-0809">Transit peptide</keyword>
<dbReference type="GO" id="GO:0005759">
    <property type="term" value="C:mitochondrial matrix"/>
    <property type="evidence" value="ECO:0007669"/>
    <property type="project" value="UniProtKB-SubCell"/>
</dbReference>
<reference evidence="20" key="1">
    <citation type="submission" date="2025-08" db="UniProtKB">
        <authorList>
            <consortium name="Ensembl"/>
        </authorList>
    </citation>
    <scope>IDENTIFICATION</scope>
</reference>
<evidence type="ECO:0000256" key="3">
    <source>
        <dbReference type="ARBA" id="ARBA00004305"/>
    </source>
</evidence>
<dbReference type="InterPro" id="IPR001078">
    <property type="entry name" value="2-oxoacid_DH_actylTfrase"/>
</dbReference>
<dbReference type="InterPro" id="IPR011053">
    <property type="entry name" value="Single_hybrid_motif"/>
</dbReference>
<dbReference type="InterPro" id="IPR003016">
    <property type="entry name" value="2-oxoA_DH_lipoyl-BS"/>
</dbReference>
<evidence type="ECO:0000313" key="21">
    <source>
        <dbReference type="Proteomes" id="UP000694402"/>
    </source>
</evidence>
<accession>A0A8C8FBC3</accession>
<dbReference type="SUPFAM" id="SSF52777">
    <property type="entry name" value="CoA-dependent acyltransferases"/>
    <property type="match status" value="1"/>
</dbReference>
<keyword evidence="8" id="KW-0816">Tricarboxylic acid cycle</keyword>
<dbReference type="PANTHER" id="PTHR43416:SF5">
    <property type="entry name" value="DIHYDROLIPOYLLYSINE-RESIDUE SUCCINYLTRANSFERASE COMPONENT OF 2-OXOGLUTARATE DEHYDROGENASE COMPLEX, MITOCHONDRIAL"/>
    <property type="match status" value="1"/>
</dbReference>
<dbReference type="FunFam" id="3.30.559.10:FF:000006">
    <property type="entry name" value="Dihydrolipoyllysine-residue succinyltransferase component of 2-oxoglutarate dehydrogenase complex, mitochondrial"/>
    <property type="match status" value="1"/>
</dbReference>
<dbReference type="GO" id="GO:0033512">
    <property type="term" value="P:L-lysine catabolic process to acetyl-CoA via saccharopine"/>
    <property type="evidence" value="ECO:0007669"/>
    <property type="project" value="UniProtKB-UniPathway"/>
</dbReference>
<evidence type="ECO:0000256" key="16">
    <source>
        <dbReference type="ARBA" id="ARBA00031331"/>
    </source>
</evidence>
<proteinExistence type="inferred from homology"/>
<organism evidence="20 21">
    <name type="scientific">Oncorhynchus tshawytscha</name>
    <name type="common">Chinook salmon</name>
    <name type="synonym">Salmo tshawytscha</name>
    <dbReference type="NCBI Taxonomy" id="74940"/>
    <lineage>
        <taxon>Eukaryota</taxon>
        <taxon>Metazoa</taxon>
        <taxon>Chordata</taxon>
        <taxon>Craniata</taxon>
        <taxon>Vertebrata</taxon>
        <taxon>Euteleostomi</taxon>
        <taxon>Actinopterygii</taxon>
        <taxon>Neopterygii</taxon>
        <taxon>Teleostei</taxon>
        <taxon>Protacanthopterygii</taxon>
        <taxon>Salmoniformes</taxon>
        <taxon>Salmonidae</taxon>
        <taxon>Salmoninae</taxon>
        <taxon>Oncorhynchus</taxon>
    </lineage>
</organism>
<dbReference type="NCBIfam" id="TIGR01347">
    <property type="entry name" value="sucB"/>
    <property type="match status" value="1"/>
</dbReference>
<dbReference type="SUPFAM" id="SSF51230">
    <property type="entry name" value="Single hybrid motif"/>
    <property type="match status" value="1"/>
</dbReference>
<dbReference type="PROSITE" id="PS50968">
    <property type="entry name" value="BIOTINYL_LIPOYL"/>
    <property type="match status" value="1"/>
</dbReference>
<dbReference type="PANTHER" id="PTHR43416">
    <property type="entry name" value="DIHYDROLIPOYLLYSINE-RESIDUE SUCCINYLTRANSFERASE COMPONENT OF 2-OXOGLUTARATE DEHYDROGENASE COMPLEX, MITOCHONDRIAL-RELATED"/>
    <property type="match status" value="1"/>
</dbReference>
<dbReference type="InterPro" id="IPR000089">
    <property type="entry name" value="Biotin_lipoyl"/>
</dbReference>
<dbReference type="AlphaFoldDB" id="A0A8C8FBC3"/>
<evidence type="ECO:0000256" key="2">
    <source>
        <dbReference type="ARBA" id="ARBA00004123"/>
    </source>
</evidence>
<comment type="subcellular location">
    <subcellularLocation>
        <location evidence="3">Mitochondrion matrix</location>
    </subcellularLocation>
    <subcellularLocation>
        <location evidence="2">Nucleus</location>
    </subcellularLocation>
</comment>
<dbReference type="CDD" id="cd06849">
    <property type="entry name" value="lipoyl_domain"/>
    <property type="match status" value="1"/>
</dbReference>
<evidence type="ECO:0000256" key="1">
    <source>
        <dbReference type="ARBA" id="ARBA00001938"/>
    </source>
</evidence>
<dbReference type="GeneTree" id="ENSGT00930000151014"/>
<dbReference type="InterPro" id="IPR050537">
    <property type="entry name" value="2-oxoacid_dehydrogenase"/>
</dbReference>
<evidence type="ECO:0000256" key="14">
    <source>
        <dbReference type="ARBA" id="ARBA00023315"/>
    </source>
</evidence>
<keyword evidence="9" id="KW-0808">Transferase</keyword>
<evidence type="ECO:0000256" key="4">
    <source>
        <dbReference type="ARBA" id="ARBA00005145"/>
    </source>
</evidence>
<evidence type="ECO:0000256" key="15">
    <source>
        <dbReference type="ARBA" id="ARBA00030325"/>
    </source>
</evidence>
<evidence type="ECO:0000259" key="19">
    <source>
        <dbReference type="PROSITE" id="PS50968"/>
    </source>
</evidence>
<keyword evidence="10" id="KW-0450">Lipoyl</keyword>
<evidence type="ECO:0000313" key="20">
    <source>
        <dbReference type="Ensembl" id="ENSOTSP00005031528.2"/>
    </source>
</evidence>
<gene>
    <name evidence="20" type="primary">DLST</name>
</gene>
<evidence type="ECO:0000256" key="8">
    <source>
        <dbReference type="ARBA" id="ARBA00022532"/>
    </source>
</evidence>
<dbReference type="GO" id="GO:0004149">
    <property type="term" value="F:dihydrolipoyllysine-residue succinyltransferase activity"/>
    <property type="evidence" value="ECO:0007669"/>
    <property type="project" value="UniProtKB-EC"/>
</dbReference>
<dbReference type="GO" id="GO:0005634">
    <property type="term" value="C:nucleus"/>
    <property type="evidence" value="ECO:0007669"/>
    <property type="project" value="UniProtKB-SubCell"/>
</dbReference>
<comment type="cofactor">
    <cofactor evidence="1">
        <name>(R)-lipoate</name>
        <dbReference type="ChEBI" id="CHEBI:83088"/>
    </cofactor>
</comment>
<comment type="pathway">
    <text evidence="4">Amino-acid degradation; L-lysine degradation via saccharopine pathway; glutaryl-CoA from L-lysine: step 6/6.</text>
</comment>
<dbReference type="Pfam" id="PF00198">
    <property type="entry name" value="2-oxoacid_dh"/>
    <property type="match status" value="1"/>
</dbReference>
<dbReference type="Gene3D" id="2.40.50.100">
    <property type="match status" value="1"/>
</dbReference>
<evidence type="ECO:0000256" key="10">
    <source>
        <dbReference type="ARBA" id="ARBA00022823"/>
    </source>
</evidence>
<evidence type="ECO:0000256" key="6">
    <source>
        <dbReference type="ARBA" id="ARBA00012945"/>
    </source>
</evidence>
<dbReference type="GO" id="GO:0006099">
    <property type="term" value="P:tricarboxylic acid cycle"/>
    <property type="evidence" value="ECO:0007669"/>
    <property type="project" value="UniProtKB-KW"/>
</dbReference>
<evidence type="ECO:0000256" key="9">
    <source>
        <dbReference type="ARBA" id="ARBA00022679"/>
    </source>
</evidence>
<keyword evidence="21" id="KW-1185">Reference proteome</keyword>
<sequence>MRKKSRGLNAFRRHCKSQSCMESTLCGLLGNEVITVKTPAFAESVTEGDVRWEKAVGDSVKEDEVVCEIETDKTSVQVPSPAAGVIEELLVPDGEKVEGGQALFKLRKGAVAAQAAEAPAAVAAPPPPAAATPPASAVGPIPTTMPPVPPVFSIFVFFLSQVKMNRMRLRIAQRLKEAQNTCAMLTTFNEVDMSNISEMRKAYKDTFLKKHNIKLGFMSAFVKASAYALMDQPSVNGVIDDTTKEVVYRDYVDISVAVATPKGLVVPVIRGVEGMNFADIEKTINELGEKARKNELAVEDMDGGTFTISNGGVFGSMFGTPIINPPQSAILGMHGIFDRPVAIGGKVEIRPMMYVALTYDHRLIDGREAVTFLRKIKAVVEDPRVLLLDL</sequence>
<keyword evidence="13" id="KW-0539">Nucleus</keyword>
<dbReference type="Proteomes" id="UP000694402">
    <property type="component" value="Unassembled WGS sequence"/>
</dbReference>